<keyword evidence="7" id="KW-1185">Reference proteome</keyword>
<dbReference type="OrthoDB" id="374045at2759"/>
<dbReference type="PANTHER" id="PTHR12112">
    <property type="entry name" value="BNIP - RELATED"/>
    <property type="match status" value="1"/>
</dbReference>
<reference evidence="6 7" key="1">
    <citation type="journal article" date="2018" name="IMA Fungus">
        <title>IMA Genome-F 9: Draft genome sequence of Annulohypoxylon stygium, Aspergillus mulundensis, Berkeleyomyces basicola (syn. Thielaviopsis basicola), Ceratocystis smalleyi, two Cercospora beticola strains, Coleophoma cylindrospora, Fusarium fracticaudum, Phialophora cf. hyalina, and Morchella septimelata.</title>
        <authorList>
            <person name="Wingfield B.D."/>
            <person name="Bills G.F."/>
            <person name="Dong Y."/>
            <person name="Huang W."/>
            <person name="Nel W.J."/>
            <person name="Swalarsk-Parry B.S."/>
            <person name="Vaghefi N."/>
            <person name="Wilken P.M."/>
            <person name="An Z."/>
            <person name="de Beer Z.W."/>
            <person name="De Vos L."/>
            <person name="Chen L."/>
            <person name="Duong T.A."/>
            <person name="Gao Y."/>
            <person name="Hammerbacher A."/>
            <person name="Kikkert J.R."/>
            <person name="Li Y."/>
            <person name="Li H."/>
            <person name="Li K."/>
            <person name="Li Q."/>
            <person name="Liu X."/>
            <person name="Ma X."/>
            <person name="Naidoo K."/>
            <person name="Pethybridge S.J."/>
            <person name="Sun J."/>
            <person name="Steenkamp E.T."/>
            <person name="van der Nest M.A."/>
            <person name="van Wyk S."/>
            <person name="Wingfield M.J."/>
            <person name="Xiong C."/>
            <person name="Yue Q."/>
            <person name="Zhang X."/>
        </authorList>
    </citation>
    <scope>NUCLEOTIDE SEQUENCE [LARGE SCALE GENOMIC DNA]</scope>
    <source>
        <strain evidence="6 7">BP6252</strain>
    </source>
</reference>
<dbReference type="PANTHER" id="PTHR12112:SF39">
    <property type="entry name" value="EG:152A3.5 PROTEIN (FBGN0003116_PN PROTEIN)"/>
    <property type="match status" value="1"/>
</dbReference>
<dbReference type="SMART" id="SM01131">
    <property type="entry name" value="DHHA2"/>
    <property type="match status" value="1"/>
</dbReference>
<protein>
    <recommendedName>
        <fullName evidence="5">DHHA2 domain-containing protein</fullName>
    </recommendedName>
</protein>
<organism evidence="6 7">
    <name type="scientific">Coleophoma cylindrospora</name>
    <dbReference type="NCBI Taxonomy" id="1849047"/>
    <lineage>
        <taxon>Eukaryota</taxon>
        <taxon>Fungi</taxon>
        <taxon>Dikarya</taxon>
        <taxon>Ascomycota</taxon>
        <taxon>Pezizomycotina</taxon>
        <taxon>Leotiomycetes</taxon>
        <taxon>Helotiales</taxon>
        <taxon>Dermateaceae</taxon>
        <taxon>Coleophoma</taxon>
    </lineage>
</organism>
<dbReference type="SUPFAM" id="SSF64182">
    <property type="entry name" value="DHH phosphoesterases"/>
    <property type="match status" value="1"/>
</dbReference>
<evidence type="ECO:0000313" key="6">
    <source>
        <dbReference type="EMBL" id="RDW69364.1"/>
    </source>
</evidence>
<evidence type="ECO:0000256" key="2">
    <source>
        <dbReference type="ARBA" id="ARBA00022723"/>
    </source>
</evidence>
<dbReference type="GO" id="GO:0046872">
    <property type="term" value="F:metal ion binding"/>
    <property type="evidence" value="ECO:0007669"/>
    <property type="project" value="UniProtKB-KW"/>
</dbReference>
<dbReference type="Pfam" id="PF02833">
    <property type="entry name" value="DHHA2"/>
    <property type="match status" value="1"/>
</dbReference>
<name>A0A3D8R6C8_9HELO</name>
<evidence type="ECO:0000256" key="3">
    <source>
        <dbReference type="ARBA" id="ARBA00022801"/>
    </source>
</evidence>
<dbReference type="STRING" id="1849047.A0A3D8R6C8"/>
<feature type="domain" description="DHHA2" evidence="5">
    <location>
        <begin position="252"/>
        <end position="404"/>
    </location>
</feature>
<dbReference type="InterPro" id="IPR001667">
    <property type="entry name" value="DDH_dom"/>
</dbReference>
<dbReference type="Pfam" id="PF01368">
    <property type="entry name" value="DHH"/>
    <property type="match status" value="1"/>
</dbReference>
<dbReference type="GO" id="GO:0005737">
    <property type="term" value="C:cytoplasm"/>
    <property type="evidence" value="ECO:0007669"/>
    <property type="project" value="InterPro"/>
</dbReference>
<comment type="caution">
    <text evidence="6">The sequence shown here is derived from an EMBL/GenBank/DDBJ whole genome shotgun (WGS) entry which is preliminary data.</text>
</comment>
<dbReference type="AlphaFoldDB" id="A0A3D8R6C8"/>
<gene>
    <name evidence="6" type="ORF">BP6252_08384</name>
</gene>
<dbReference type="Gene3D" id="3.90.1640.10">
    <property type="entry name" value="inorganic pyrophosphatase (n-terminal core)"/>
    <property type="match status" value="1"/>
</dbReference>
<dbReference type="InterPro" id="IPR038222">
    <property type="entry name" value="DHHA2_dom_sf"/>
</dbReference>
<dbReference type="EMBL" id="PDLM01000009">
    <property type="protein sequence ID" value="RDW69364.1"/>
    <property type="molecule type" value="Genomic_DNA"/>
</dbReference>
<accession>A0A3D8R6C8</accession>
<dbReference type="Gene3D" id="3.10.310.20">
    <property type="entry name" value="DHHA2 domain"/>
    <property type="match status" value="1"/>
</dbReference>
<comment type="cofactor">
    <cofactor evidence="1">
        <name>Mn(2+)</name>
        <dbReference type="ChEBI" id="CHEBI:29035"/>
    </cofactor>
</comment>
<keyword evidence="3" id="KW-0378">Hydrolase</keyword>
<dbReference type="InterPro" id="IPR004097">
    <property type="entry name" value="DHHA2"/>
</dbReference>
<dbReference type="GO" id="GO:0004309">
    <property type="term" value="F:exopolyphosphatase activity"/>
    <property type="evidence" value="ECO:0007669"/>
    <property type="project" value="TreeGrafter"/>
</dbReference>
<keyword evidence="2" id="KW-0479">Metal-binding</keyword>
<evidence type="ECO:0000313" key="7">
    <source>
        <dbReference type="Proteomes" id="UP000256645"/>
    </source>
</evidence>
<dbReference type="InterPro" id="IPR038763">
    <property type="entry name" value="DHH_sf"/>
</dbReference>
<dbReference type="Proteomes" id="UP000256645">
    <property type="component" value="Unassembled WGS sequence"/>
</dbReference>
<evidence type="ECO:0000256" key="1">
    <source>
        <dbReference type="ARBA" id="ARBA00001936"/>
    </source>
</evidence>
<evidence type="ECO:0000256" key="4">
    <source>
        <dbReference type="ARBA" id="ARBA00023211"/>
    </source>
</evidence>
<keyword evidence="4" id="KW-0464">Manganese</keyword>
<proteinExistence type="predicted"/>
<sequence length="405" mass="44669">MPLPRVSLKSFLATAKTAARAAGASSTPSTPVTFVIGNESADLDSLCSAIVLAYLRTYAPDSPHSTFYIPLCNIPFADLSLRPELSPILQRAKISRNDLITLSDVQLPHPSPIASEQTNWLLVDHNALQGELGSRFGGRVIGCIDHHDEENKVPRDTGLEPRVVKKSGSCSSLVVQYGRAAWDALSKDSKTNNEVASWNADLAYVALAPILIDTTYLKSKDKTTKDDIEAVSYLESMITAIPGNRYDGEAYFQELSKAKESIDDLSLNDILRKDYKQWTENNLNLGISSVVKDVHFLVNKAGGIDNFLQVLKAFAEERKLSICSIMTTSNPNGQFQRELLVWGMDEKGIASAKQFFEKDASKLGLETWSEGKLDSHDDGWRQCWIQKELASSRKQVAPLLRACMG</sequence>
<evidence type="ECO:0000259" key="5">
    <source>
        <dbReference type="SMART" id="SM01131"/>
    </source>
</evidence>